<dbReference type="EMBL" id="JAWQCK010000010">
    <property type="protein sequence ID" value="MDW9213845.1"/>
    <property type="molecule type" value="Genomic_DNA"/>
</dbReference>
<reference evidence="1 2" key="1">
    <citation type="submission" date="2023-10" db="EMBL/GenBank/DDBJ databases">
        <title>Draft Genome Sequence of Bacillus thuringiensis serovar. toumanoffi 4059: Identification of a Novel Cry Protein Candidate.</title>
        <authorList>
            <person name="Murdoch R.W."/>
            <person name="Gemler B."/>
            <person name="Heater B.S."/>
        </authorList>
    </citation>
    <scope>NUCLEOTIDE SEQUENCE [LARGE SCALE GENOMIC DNA]</scope>
    <source>
        <strain evidence="1 2">4059</strain>
    </source>
</reference>
<evidence type="ECO:0000313" key="2">
    <source>
        <dbReference type="Proteomes" id="UP001272716"/>
    </source>
</evidence>
<accession>A0ABD5IAI5</accession>
<dbReference type="AlphaFoldDB" id="A0ABD5IAI5"/>
<evidence type="ECO:0000313" key="1">
    <source>
        <dbReference type="EMBL" id="MDW9213845.1"/>
    </source>
</evidence>
<dbReference type="InterPro" id="IPR013325">
    <property type="entry name" value="RNA_pol_sigma_r2"/>
</dbReference>
<sequence length="74" mass="8848">MASNDNISNWIDRLLSGEEEAFEYIFDLTNQRIYDTVFAIVKNGYETNEIVNEVYFQLWKSISKYDQSRPFYFG</sequence>
<gene>
    <name evidence="1" type="ORF">BTTOUR_34435</name>
</gene>
<organism evidence="1 2">
    <name type="scientific">Bacillus thuringiensis serovar toumanoffi</name>
    <dbReference type="NCBI Taxonomy" id="180862"/>
    <lineage>
        <taxon>Bacteria</taxon>
        <taxon>Bacillati</taxon>
        <taxon>Bacillota</taxon>
        <taxon>Bacilli</taxon>
        <taxon>Bacillales</taxon>
        <taxon>Bacillaceae</taxon>
        <taxon>Bacillus</taxon>
        <taxon>Bacillus cereus group</taxon>
    </lineage>
</organism>
<protein>
    <submittedName>
        <fullName evidence="1">RNA polymerase, sigma-24 subunit, ECF subfamily</fullName>
    </submittedName>
</protein>
<dbReference type="Gene3D" id="1.10.1740.10">
    <property type="match status" value="1"/>
</dbReference>
<proteinExistence type="predicted"/>
<dbReference type="SUPFAM" id="SSF88946">
    <property type="entry name" value="Sigma2 domain of RNA polymerase sigma factors"/>
    <property type="match status" value="1"/>
</dbReference>
<dbReference type="Proteomes" id="UP001272716">
    <property type="component" value="Unassembled WGS sequence"/>
</dbReference>
<name>A0ABD5IAI5_BACTU</name>
<comment type="caution">
    <text evidence="1">The sequence shown here is derived from an EMBL/GenBank/DDBJ whole genome shotgun (WGS) entry which is preliminary data.</text>
</comment>